<dbReference type="AlphaFoldDB" id="A0A858BTD8"/>
<comment type="similarity">
    <text evidence="11">Belongs to the ribonuclease M5 family.</text>
</comment>
<keyword evidence="10 11" id="KW-0694">RNA-binding</keyword>
<keyword evidence="1 11" id="KW-0963">Cytoplasm</keyword>
<keyword evidence="3 11" id="KW-0698">rRNA processing</keyword>
<dbReference type="SUPFAM" id="SSF110455">
    <property type="entry name" value="Toprim domain"/>
    <property type="match status" value="1"/>
</dbReference>
<dbReference type="Gene3D" id="3.40.1360.10">
    <property type="match status" value="1"/>
</dbReference>
<evidence type="ECO:0000256" key="5">
    <source>
        <dbReference type="ARBA" id="ARBA00022723"/>
    </source>
</evidence>
<dbReference type="SMART" id="SM00493">
    <property type="entry name" value="TOPRIM"/>
    <property type="match status" value="1"/>
</dbReference>
<dbReference type="KEGG" id="abut:Ami103574_01345"/>
<evidence type="ECO:0000256" key="10">
    <source>
        <dbReference type="ARBA" id="ARBA00022884"/>
    </source>
</evidence>
<evidence type="ECO:0000313" key="14">
    <source>
        <dbReference type="EMBL" id="QIB68034.1"/>
    </source>
</evidence>
<dbReference type="InterPro" id="IPR025156">
    <property type="entry name" value="RNase_M5_C"/>
</dbReference>
<dbReference type="FunFam" id="3.40.1360.10:FF:000006">
    <property type="entry name" value="Ribonuclease M5"/>
    <property type="match status" value="1"/>
</dbReference>
<keyword evidence="7 11" id="KW-0255">Endonuclease</keyword>
<dbReference type="NCBIfam" id="TIGR00334">
    <property type="entry name" value="5S_RNA_mat_M5"/>
    <property type="match status" value="1"/>
</dbReference>
<evidence type="ECO:0000256" key="8">
    <source>
        <dbReference type="ARBA" id="ARBA00022801"/>
    </source>
</evidence>
<keyword evidence="8 11" id="KW-0378">Hydrolase</keyword>
<evidence type="ECO:0000256" key="11">
    <source>
        <dbReference type="HAMAP-Rule" id="MF_01469"/>
    </source>
</evidence>
<evidence type="ECO:0000256" key="3">
    <source>
        <dbReference type="ARBA" id="ARBA00022552"/>
    </source>
</evidence>
<protein>
    <recommendedName>
        <fullName evidence="11 12">Ribonuclease M5</fullName>
        <ecNumber evidence="11 12">3.1.26.8</ecNumber>
    </recommendedName>
    <alternativeName>
        <fullName evidence="11">RNase M5</fullName>
    </alternativeName>
    <alternativeName>
        <fullName evidence="11">Ribosomal RNA terminal maturase M5</fullName>
    </alternativeName>
</protein>
<keyword evidence="4 11" id="KW-0540">Nuclease</keyword>
<comment type="catalytic activity">
    <reaction evidence="11">
        <text>Endonucleolytic cleavage of RNA, removing 21 and 42 nucleotides, respectively, from the 5'- and 3'-termini of a 5S-rRNA precursor.</text>
        <dbReference type="EC" id="3.1.26.8"/>
    </reaction>
</comment>
<keyword evidence="15" id="KW-1185">Reference proteome</keyword>
<dbReference type="CDD" id="cd01027">
    <property type="entry name" value="TOPRIM_RNase_M5_like"/>
    <property type="match status" value="1"/>
</dbReference>
<evidence type="ECO:0000256" key="1">
    <source>
        <dbReference type="ARBA" id="ARBA00022490"/>
    </source>
</evidence>
<dbReference type="InterPro" id="IPR004466">
    <property type="entry name" value="RNase_M5"/>
</dbReference>
<dbReference type="HAMAP" id="MF_01469">
    <property type="entry name" value="RNase_M5"/>
    <property type="match status" value="1"/>
</dbReference>
<evidence type="ECO:0000256" key="12">
    <source>
        <dbReference type="NCBIfam" id="TIGR00334"/>
    </source>
</evidence>
<dbReference type="PROSITE" id="PS50880">
    <property type="entry name" value="TOPRIM"/>
    <property type="match status" value="1"/>
</dbReference>
<evidence type="ECO:0000313" key="15">
    <source>
        <dbReference type="Proteomes" id="UP000466848"/>
    </source>
</evidence>
<keyword evidence="6 11" id="KW-0699">rRNA-binding</keyword>
<keyword evidence="2 11" id="KW-0690">Ribosome biogenesis</keyword>
<dbReference type="EC" id="3.1.26.8" evidence="11 12"/>
<reference evidence="14 15" key="1">
    <citation type="submission" date="2020-02" db="EMBL/GenBank/DDBJ databases">
        <authorList>
            <person name="Kim Y.B."/>
            <person name="Roh S.W."/>
        </authorList>
    </citation>
    <scope>NUCLEOTIDE SEQUENCE [LARGE SCALE GENOMIC DNA]</scope>
    <source>
        <strain evidence="14 15">DSM 103574</strain>
    </source>
</reference>
<feature type="domain" description="Toprim" evidence="13">
    <location>
        <begin position="5"/>
        <end position="88"/>
    </location>
</feature>
<dbReference type="InterPro" id="IPR034141">
    <property type="entry name" value="TOPRIM_RNase_M5-like"/>
</dbReference>
<keyword evidence="9" id="KW-0460">Magnesium</keyword>
<evidence type="ECO:0000256" key="4">
    <source>
        <dbReference type="ARBA" id="ARBA00022722"/>
    </source>
</evidence>
<accession>A0A858BTD8</accession>
<sequence length="179" mass="19574">MERIAEVIVVEGRDDQAAIKRAIDTPTIATHGYGIAKSTWELIQRAYDSSGIIIFTDPDFAGEEIRRRLRERFPKAKHAYLDRKDATADGDIGIENAKPAAILEALEKAHCTKETATKEFAMEDLMRYGLAGGPGAADKRSGLGKALGIGYGNSAAFLNKLNQYAITRAQFEEEAGKLE</sequence>
<dbReference type="InterPro" id="IPR006171">
    <property type="entry name" value="TOPRIM_dom"/>
</dbReference>
<organism evidence="14 15">
    <name type="scientific">Aminipila butyrica</name>
    <dbReference type="NCBI Taxonomy" id="433296"/>
    <lineage>
        <taxon>Bacteria</taxon>
        <taxon>Bacillati</taxon>
        <taxon>Bacillota</taxon>
        <taxon>Clostridia</taxon>
        <taxon>Peptostreptococcales</taxon>
        <taxon>Anaerovoracaceae</taxon>
        <taxon>Aminipila</taxon>
    </lineage>
</organism>
<dbReference type="GO" id="GO:0006364">
    <property type="term" value="P:rRNA processing"/>
    <property type="evidence" value="ECO:0007669"/>
    <property type="project" value="UniProtKB-UniRule"/>
</dbReference>
<dbReference type="EMBL" id="CP048649">
    <property type="protein sequence ID" value="QIB68034.1"/>
    <property type="molecule type" value="Genomic_DNA"/>
</dbReference>
<keyword evidence="5" id="KW-0479">Metal-binding</keyword>
<dbReference type="GO" id="GO:0019843">
    <property type="term" value="F:rRNA binding"/>
    <property type="evidence" value="ECO:0007669"/>
    <property type="project" value="UniProtKB-KW"/>
</dbReference>
<dbReference type="GO" id="GO:0043822">
    <property type="term" value="F:ribonuclease M5 activity"/>
    <property type="evidence" value="ECO:0007669"/>
    <property type="project" value="UniProtKB-UniRule"/>
</dbReference>
<dbReference type="PANTHER" id="PTHR39156">
    <property type="entry name" value="RIBONUCLEASE M5"/>
    <property type="match status" value="1"/>
</dbReference>
<dbReference type="GO" id="GO:0005737">
    <property type="term" value="C:cytoplasm"/>
    <property type="evidence" value="ECO:0007669"/>
    <property type="project" value="UniProtKB-SubCell"/>
</dbReference>
<evidence type="ECO:0000256" key="2">
    <source>
        <dbReference type="ARBA" id="ARBA00022517"/>
    </source>
</evidence>
<dbReference type="Pfam" id="PF01751">
    <property type="entry name" value="Toprim"/>
    <property type="match status" value="1"/>
</dbReference>
<dbReference type="Proteomes" id="UP000466848">
    <property type="component" value="Chromosome"/>
</dbReference>
<comment type="subcellular location">
    <subcellularLocation>
        <location evidence="11">Cytoplasm</location>
    </subcellularLocation>
</comment>
<evidence type="ECO:0000259" key="13">
    <source>
        <dbReference type="PROSITE" id="PS50880"/>
    </source>
</evidence>
<dbReference type="Pfam" id="PF13331">
    <property type="entry name" value="DUF4093"/>
    <property type="match status" value="1"/>
</dbReference>
<evidence type="ECO:0000256" key="9">
    <source>
        <dbReference type="ARBA" id="ARBA00022842"/>
    </source>
</evidence>
<name>A0A858BTD8_9FIRM</name>
<comment type="function">
    <text evidence="11">Required for correct processing of both the 5' and 3' ends of 5S rRNA precursor. Cleaves both sides of a double-stranded region yielding mature 5S rRNA in one step.</text>
</comment>
<evidence type="ECO:0000256" key="7">
    <source>
        <dbReference type="ARBA" id="ARBA00022759"/>
    </source>
</evidence>
<proteinExistence type="inferred from homology"/>
<gene>
    <name evidence="11 14" type="primary">rnmV</name>
    <name evidence="14" type="ORF">Ami103574_01345</name>
</gene>
<dbReference type="PANTHER" id="PTHR39156:SF1">
    <property type="entry name" value="RIBONUCLEASE M5"/>
    <property type="match status" value="1"/>
</dbReference>
<dbReference type="RefSeq" id="WP_163064954.1">
    <property type="nucleotide sequence ID" value="NZ_CP048649.1"/>
</dbReference>
<dbReference type="GO" id="GO:0046872">
    <property type="term" value="F:metal ion binding"/>
    <property type="evidence" value="ECO:0007669"/>
    <property type="project" value="UniProtKB-KW"/>
</dbReference>
<evidence type="ECO:0000256" key="6">
    <source>
        <dbReference type="ARBA" id="ARBA00022730"/>
    </source>
</evidence>